<protein>
    <recommendedName>
        <fullName evidence="5">Multidrug transporter</fullName>
    </recommendedName>
</protein>
<feature type="region of interest" description="Disordered" evidence="1">
    <location>
        <begin position="1"/>
        <end position="50"/>
    </location>
</feature>
<evidence type="ECO:0000313" key="2">
    <source>
        <dbReference type="EMBL" id="WUT44883.1"/>
    </source>
</evidence>
<keyword evidence="4" id="KW-1185">Reference proteome</keyword>
<proteinExistence type="predicted"/>
<gene>
    <name evidence="2" type="ORF">OG929_22470</name>
    <name evidence="3" type="ORF">OG929_42730</name>
</gene>
<feature type="compositionally biased region" description="Polar residues" evidence="1">
    <location>
        <begin position="27"/>
        <end position="43"/>
    </location>
</feature>
<dbReference type="Proteomes" id="UP001432168">
    <property type="component" value="Chromosome"/>
</dbReference>
<evidence type="ECO:0008006" key="5">
    <source>
        <dbReference type="Google" id="ProtNLM"/>
    </source>
</evidence>
<feature type="compositionally biased region" description="Low complexity" evidence="1">
    <location>
        <begin position="1"/>
        <end position="13"/>
    </location>
</feature>
<evidence type="ECO:0000313" key="4">
    <source>
        <dbReference type="Proteomes" id="UP001432168"/>
    </source>
</evidence>
<name>A0ABZ1WZW2_9ACTN</name>
<dbReference type="EMBL" id="CP109011">
    <property type="protein sequence ID" value="WUT44883.1"/>
    <property type="molecule type" value="Genomic_DNA"/>
</dbReference>
<evidence type="ECO:0000256" key="1">
    <source>
        <dbReference type="SAM" id="MobiDB-lite"/>
    </source>
</evidence>
<dbReference type="EMBL" id="CP109011">
    <property type="protein sequence ID" value="WUT48625.1"/>
    <property type="molecule type" value="Genomic_DNA"/>
</dbReference>
<sequence length="50" mass="5297">MTAKRSTSSSSGGSKRGRSAITGRFVKQSTVRRNPATTVNEQASAKAKKK</sequence>
<dbReference type="RefSeq" id="WP_329245505.1">
    <property type="nucleotide sequence ID" value="NZ_CP109011.1"/>
</dbReference>
<evidence type="ECO:0000313" key="3">
    <source>
        <dbReference type="EMBL" id="WUT48625.1"/>
    </source>
</evidence>
<accession>A0ABZ1WZW2</accession>
<organism evidence="2 4">
    <name type="scientific">Streptomyces pseudovenezuelae</name>
    <dbReference type="NCBI Taxonomy" id="67350"/>
    <lineage>
        <taxon>Bacteria</taxon>
        <taxon>Bacillati</taxon>
        <taxon>Actinomycetota</taxon>
        <taxon>Actinomycetes</taxon>
        <taxon>Kitasatosporales</taxon>
        <taxon>Streptomycetaceae</taxon>
        <taxon>Streptomyces</taxon>
        <taxon>Streptomyces aurantiacus group</taxon>
    </lineage>
</organism>
<reference evidence="2" key="1">
    <citation type="submission" date="2022-10" db="EMBL/GenBank/DDBJ databases">
        <title>The complete genomes of actinobacterial strains from the NBC collection.</title>
        <authorList>
            <person name="Joergensen T.S."/>
            <person name="Alvarez Arevalo M."/>
            <person name="Sterndorff E.B."/>
            <person name="Faurdal D."/>
            <person name="Vuksanovic O."/>
            <person name="Mourched A.-S."/>
            <person name="Charusanti P."/>
            <person name="Shaw S."/>
            <person name="Blin K."/>
            <person name="Weber T."/>
        </authorList>
    </citation>
    <scope>NUCLEOTIDE SEQUENCE</scope>
    <source>
        <strain evidence="2">NBC_00686</strain>
    </source>
</reference>